<keyword evidence="4" id="KW-0863">Zinc-finger</keyword>
<dbReference type="PROSITE" id="PS00678">
    <property type="entry name" value="WD_REPEATS_1"/>
    <property type="match status" value="1"/>
</dbReference>
<feature type="region of interest" description="Disordered" evidence="7">
    <location>
        <begin position="920"/>
        <end position="953"/>
    </location>
</feature>
<keyword evidence="2" id="KW-0479">Metal-binding</keyword>
<evidence type="ECO:0000256" key="2">
    <source>
        <dbReference type="ARBA" id="ARBA00022723"/>
    </source>
</evidence>
<dbReference type="GO" id="GO:0016239">
    <property type="term" value="P:positive regulation of macroautophagy"/>
    <property type="evidence" value="ECO:0007669"/>
    <property type="project" value="TreeGrafter"/>
</dbReference>
<feature type="region of interest" description="Disordered" evidence="7">
    <location>
        <begin position="885"/>
        <end position="908"/>
    </location>
</feature>
<feature type="region of interest" description="Disordered" evidence="7">
    <location>
        <begin position="1285"/>
        <end position="1321"/>
    </location>
</feature>
<feature type="compositionally biased region" description="Polar residues" evidence="7">
    <location>
        <begin position="445"/>
        <end position="454"/>
    </location>
</feature>
<evidence type="ECO:0000256" key="7">
    <source>
        <dbReference type="SAM" id="MobiDB-lite"/>
    </source>
</evidence>
<gene>
    <name evidence="8" type="ORF">BCR38DRAFT_501409</name>
</gene>
<dbReference type="GO" id="GO:0005829">
    <property type="term" value="C:cytosol"/>
    <property type="evidence" value="ECO:0007669"/>
    <property type="project" value="TreeGrafter"/>
</dbReference>
<feature type="compositionally biased region" description="Polar residues" evidence="7">
    <location>
        <begin position="804"/>
        <end position="837"/>
    </location>
</feature>
<name>A0A1Y2DEY3_9PEZI</name>
<protein>
    <submittedName>
        <fullName evidence="8">Uncharacterized protein</fullName>
    </submittedName>
</protein>
<feature type="compositionally biased region" description="Polar residues" evidence="7">
    <location>
        <begin position="885"/>
        <end position="899"/>
    </location>
</feature>
<dbReference type="InParanoid" id="A0A1Y2DEY3"/>
<comment type="caution">
    <text evidence="8">The sequence shown here is derived from an EMBL/GenBank/DDBJ whole genome shotgun (WGS) entry which is preliminary data.</text>
</comment>
<evidence type="ECO:0000256" key="4">
    <source>
        <dbReference type="ARBA" id="ARBA00022771"/>
    </source>
</evidence>
<accession>A0A1Y2DEY3</accession>
<dbReference type="Proteomes" id="UP000193689">
    <property type="component" value="Unassembled WGS sequence"/>
</dbReference>
<dbReference type="GO" id="GO:1904263">
    <property type="term" value="P:positive regulation of TORC1 signaling"/>
    <property type="evidence" value="ECO:0007669"/>
    <property type="project" value="TreeGrafter"/>
</dbReference>
<dbReference type="RefSeq" id="XP_040710938.1">
    <property type="nucleotide sequence ID" value="XM_040864839.1"/>
</dbReference>
<evidence type="ECO:0000256" key="1">
    <source>
        <dbReference type="ARBA" id="ARBA00022574"/>
    </source>
</evidence>
<keyword evidence="5" id="KW-0862">Zinc</keyword>
<dbReference type="PROSITE" id="PS50294">
    <property type="entry name" value="WD_REPEATS_REGION"/>
    <property type="match status" value="1"/>
</dbReference>
<dbReference type="Gene3D" id="2.130.10.10">
    <property type="entry name" value="YVTN repeat-like/Quinoprotein amine dehydrogenase"/>
    <property type="match status" value="2"/>
</dbReference>
<organism evidence="8 9">
    <name type="scientific">Pseudomassariella vexata</name>
    <dbReference type="NCBI Taxonomy" id="1141098"/>
    <lineage>
        <taxon>Eukaryota</taxon>
        <taxon>Fungi</taxon>
        <taxon>Dikarya</taxon>
        <taxon>Ascomycota</taxon>
        <taxon>Pezizomycotina</taxon>
        <taxon>Sordariomycetes</taxon>
        <taxon>Xylariomycetidae</taxon>
        <taxon>Amphisphaeriales</taxon>
        <taxon>Pseudomassariaceae</taxon>
        <taxon>Pseudomassariella</taxon>
    </lineage>
</organism>
<reference evidence="8 9" key="1">
    <citation type="submission" date="2016-07" db="EMBL/GenBank/DDBJ databases">
        <title>Pervasive Adenine N6-methylation of Active Genes in Fungi.</title>
        <authorList>
            <consortium name="DOE Joint Genome Institute"/>
            <person name="Mondo S.J."/>
            <person name="Dannebaum R.O."/>
            <person name="Kuo R.C."/>
            <person name="Labutti K."/>
            <person name="Haridas S."/>
            <person name="Kuo A."/>
            <person name="Salamov A."/>
            <person name="Ahrendt S.R."/>
            <person name="Lipzen A."/>
            <person name="Sullivan W."/>
            <person name="Andreopoulos W.B."/>
            <person name="Clum A."/>
            <person name="Lindquist E."/>
            <person name="Daum C."/>
            <person name="Ramamoorthy G.K."/>
            <person name="Gryganskyi A."/>
            <person name="Culley D."/>
            <person name="Magnuson J.K."/>
            <person name="James T.Y."/>
            <person name="O'Malley M.A."/>
            <person name="Stajich J.E."/>
            <person name="Spatafora J.W."/>
            <person name="Visel A."/>
            <person name="Grigoriev I.V."/>
        </authorList>
    </citation>
    <scope>NUCLEOTIDE SEQUENCE [LARGE SCALE GENOMIC DNA]</scope>
    <source>
        <strain evidence="8 9">CBS 129021</strain>
    </source>
</reference>
<keyword evidence="3" id="KW-0677">Repeat</keyword>
<dbReference type="GO" id="GO:0061700">
    <property type="term" value="C:GATOR2 complex"/>
    <property type="evidence" value="ECO:0007669"/>
    <property type="project" value="TreeGrafter"/>
</dbReference>
<dbReference type="InterPro" id="IPR019775">
    <property type="entry name" value="WD40_repeat_CS"/>
</dbReference>
<dbReference type="PANTHER" id="PTHR46200:SF1">
    <property type="entry name" value="GATOR COMPLEX PROTEIN WDR24"/>
    <property type="match status" value="1"/>
</dbReference>
<feature type="compositionally biased region" description="Polar residues" evidence="7">
    <location>
        <begin position="15"/>
        <end position="40"/>
    </location>
</feature>
<dbReference type="PANTHER" id="PTHR46200">
    <property type="entry name" value="GATOR COMPLEX PROTEIN WDR24"/>
    <property type="match status" value="1"/>
</dbReference>
<dbReference type="OrthoDB" id="60955at2759"/>
<keyword evidence="9" id="KW-1185">Reference proteome</keyword>
<dbReference type="InterPro" id="IPR015943">
    <property type="entry name" value="WD40/YVTN_repeat-like_dom_sf"/>
</dbReference>
<dbReference type="InterPro" id="IPR037590">
    <property type="entry name" value="WDR24"/>
</dbReference>
<dbReference type="STRING" id="1141098.A0A1Y2DEY3"/>
<dbReference type="GO" id="GO:0005774">
    <property type="term" value="C:vacuolar membrane"/>
    <property type="evidence" value="ECO:0007669"/>
    <property type="project" value="TreeGrafter"/>
</dbReference>
<dbReference type="GO" id="GO:0008270">
    <property type="term" value="F:zinc ion binding"/>
    <property type="evidence" value="ECO:0007669"/>
    <property type="project" value="UniProtKB-KW"/>
</dbReference>
<feature type="compositionally biased region" description="Low complexity" evidence="7">
    <location>
        <begin position="943"/>
        <end position="953"/>
    </location>
</feature>
<feature type="region of interest" description="Disordered" evidence="7">
    <location>
        <begin position="468"/>
        <end position="504"/>
    </location>
</feature>
<dbReference type="GeneID" id="63781051"/>
<dbReference type="SMART" id="SM00320">
    <property type="entry name" value="WD40"/>
    <property type="match status" value="6"/>
</dbReference>
<evidence type="ECO:0000256" key="6">
    <source>
        <dbReference type="PROSITE-ProRule" id="PRU00221"/>
    </source>
</evidence>
<dbReference type="EMBL" id="MCFJ01000018">
    <property type="protein sequence ID" value="ORY57809.1"/>
    <property type="molecule type" value="Genomic_DNA"/>
</dbReference>
<dbReference type="InterPro" id="IPR001680">
    <property type="entry name" value="WD40_rpt"/>
</dbReference>
<feature type="region of interest" description="Disordered" evidence="7">
    <location>
        <begin position="13"/>
        <end position="40"/>
    </location>
</feature>
<dbReference type="Pfam" id="PF00400">
    <property type="entry name" value="WD40"/>
    <property type="match status" value="2"/>
</dbReference>
<evidence type="ECO:0000313" key="8">
    <source>
        <dbReference type="EMBL" id="ORY57809.1"/>
    </source>
</evidence>
<feature type="region of interest" description="Disordered" evidence="7">
    <location>
        <begin position="427"/>
        <end position="454"/>
    </location>
</feature>
<keyword evidence="1 6" id="KW-0853">WD repeat</keyword>
<feature type="repeat" description="WD" evidence="6">
    <location>
        <begin position="267"/>
        <end position="299"/>
    </location>
</feature>
<evidence type="ECO:0000313" key="9">
    <source>
        <dbReference type="Proteomes" id="UP000193689"/>
    </source>
</evidence>
<feature type="compositionally biased region" description="Basic residues" evidence="7">
    <location>
        <begin position="476"/>
        <end position="487"/>
    </location>
</feature>
<dbReference type="PROSITE" id="PS50082">
    <property type="entry name" value="WD_REPEATS_2"/>
    <property type="match status" value="2"/>
</dbReference>
<feature type="region of interest" description="Disordered" evidence="7">
    <location>
        <begin position="804"/>
        <end position="866"/>
    </location>
</feature>
<dbReference type="SUPFAM" id="SSF50978">
    <property type="entry name" value="WD40 repeat-like"/>
    <property type="match status" value="1"/>
</dbReference>
<sequence>MYNQGKIMRRLLGRSNESNDTNLGVTSSPISQSYRPNASQDAIHHTGVPISCIDRSSDGQYAVIGGRHILKTVKFDGLNIKEKDGIDIRAIITAQQINQPNSASSTSDQLSIKDVKWATNESGKSTIFTACANGKIFQYDVSRLGSASAGGNGLEFIQMREDSRQVNKLDINPHKNTLLLSGSQDGIVRVFDIRAPVPNQTGRSTFRNIQAYRCNAEGVRDVKWSPKEGVIFACATESGAILKWDIRTPKAPLLRINAHDAQKGASSISWHPDGDHLISGGLDSKCHVWDMSKNADKKQKPKWTISTPAPVTVVSWRPGLWSATAQGKRAAQVAVSYEDGSTRKQYGINSVHIWDLARPTMPFKEIDRFDSSPNALLWHDQDLLWTGGSDGLFTQCDVAFAPKVIDRQSSSSLDFSPRGDVLMFLEERPPPPRPRPTIVAPELAPTSSHSSNSTTQMLSISRSDSEDDVVGSFLGPRRRAGRRRRPSTRASHTFSTTPPSGHGMEESVLSLEQAISVTGTFKPQQVMAIGHVPAAAKANVYHFLSVQYLETLEKELPLGAGAKPLNERIAGIMEHYARSAEIVSQYRLAQTWRILSYAMNLLLARRAQYHLELRTNRRKNPKSPVWKNQGNSANLLGMERFGQSQRGEQGTPRKPASIISVESRLTPARSLLAEEFDTESNLPTPLARPVEDAGKSLAPVQEIASFALPPAVHQERPCLRPRLDSAPLSVMSQDSQISSTDGYDFYDLLAVDALPMAIEVPKKKEPFSLAYVGPRTPSKAVMARHDSDESFVQMFSLSDGTRFVSNGSQPTTDTTGSFASQSQAIRHNSVRVSTSGTSEDEFGSRVRGYQIQETPQGRRQHMPQVPEGEDTESLEEIFMISQTTADTGDSEYSQENSQEPSHDYSPKHVTHARPLLEVTRAPSSRKTSNERIALGHPEEETSPEITETDFMPWPDDPPYPHPLSSEMDAKVSTPPSKPYNLLLRAIEFETKRSSLNASAMILLLKPLLPDDMIDTLQAAAVLRQYHNRLMGQKFFIEAALLRNLCVRDWPEGIDIWGENYTSVFTQAQERVSVGFTCPQCKNPREVDRSKADGLGVWQCERCRYIMAPCAICKHRDATPASLPSVPVADGIARASSQSEPILSSWWYCPGCSHGGHATCLQGWHAPIAPSRSNSGSSVGGSPTVHDGQFPDTYSDGCCPLDGCGHACLPGKWRDETNTARTEELGRAVREQTRVSISSFKANERVISNLDGSTASGSAPLIIGGVKSDALEVPQSGAVEWVREALANPKGTGSGTEGGKIEKTERERRKSVKFAGATEERR</sequence>
<evidence type="ECO:0000256" key="5">
    <source>
        <dbReference type="ARBA" id="ARBA00022833"/>
    </source>
</evidence>
<dbReference type="InterPro" id="IPR036322">
    <property type="entry name" value="WD40_repeat_dom_sf"/>
</dbReference>
<feature type="repeat" description="WD" evidence="6">
    <location>
        <begin position="159"/>
        <end position="201"/>
    </location>
</feature>
<feature type="compositionally biased region" description="Basic and acidic residues" evidence="7">
    <location>
        <begin position="1298"/>
        <end position="1307"/>
    </location>
</feature>
<proteinExistence type="predicted"/>
<evidence type="ECO:0000256" key="3">
    <source>
        <dbReference type="ARBA" id="ARBA00022737"/>
    </source>
</evidence>